<dbReference type="PANTHER" id="PTHR44858">
    <property type="entry name" value="TETRATRICOPEPTIDE REPEAT PROTEIN 6"/>
    <property type="match status" value="1"/>
</dbReference>
<dbReference type="Gene3D" id="1.25.40.10">
    <property type="entry name" value="Tetratricopeptide repeat domain"/>
    <property type="match status" value="2"/>
</dbReference>
<keyword evidence="2 3" id="KW-0802">TPR repeat</keyword>
<dbReference type="EMBL" id="JAOUSE010000003">
    <property type="protein sequence ID" value="MCU9593214.1"/>
    <property type="molecule type" value="Genomic_DNA"/>
</dbReference>
<evidence type="ECO:0000256" key="2">
    <source>
        <dbReference type="ARBA" id="ARBA00022803"/>
    </source>
</evidence>
<evidence type="ECO:0000256" key="3">
    <source>
        <dbReference type="PROSITE-ProRule" id="PRU00339"/>
    </source>
</evidence>
<dbReference type="InterPro" id="IPR050498">
    <property type="entry name" value="Ycf3"/>
</dbReference>
<dbReference type="InterPro" id="IPR019734">
    <property type="entry name" value="TPR_rpt"/>
</dbReference>
<dbReference type="Pfam" id="PF14559">
    <property type="entry name" value="TPR_19"/>
    <property type="match status" value="1"/>
</dbReference>
<feature type="repeat" description="TPR" evidence="3">
    <location>
        <begin position="192"/>
        <end position="225"/>
    </location>
</feature>
<evidence type="ECO:0000256" key="1">
    <source>
        <dbReference type="ARBA" id="ARBA00022737"/>
    </source>
</evidence>
<name>A0ABT2WC13_9BACI</name>
<dbReference type="InterPro" id="IPR011990">
    <property type="entry name" value="TPR-like_helical_dom_sf"/>
</dbReference>
<dbReference type="SMART" id="SM00028">
    <property type="entry name" value="TPR"/>
    <property type="match status" value="5"/>
</dbReference>
<keyword evidence="1" id="KW-0677">Repeat</keyword>
<dbReference type="PANTHER" id="PTHR44858:SF1">
    <property type="entry name" value="UDP-N-ACETYLGLUCOSAMINE--PEPTIDE N-ACETYLGLUCOSAMINYLTRANSFERASE SPINDLY-RELATED"/>
    <property type="match status" value="1"/>
</dbReference>
<reference evidence="4 5" key="1">
    <citation type="submission" date="2022-10" db="EMBL/GenBank/DDBJ databases">
        <title>Description of Fervidibacillus gen. nov. in the family Fervidibacillaceae fam. nov. with two species, Fervidibacillus albus sp. nov., and Fervidibacillus halotolerans sp. nov., isolated from tidal flat sediments.</title>
        <authorList>
            <person name="Kwon K.K."/>
            <person name="Yang S.-H."/>
        </authorList>
    </citation>
    <scope>NUCLEOTIDE SEQUENCE [LARGE SCALE GENOMIC DNA]</scope>
    <source>
        <strain evidence="4 5">DSM 23332</strain>
    </source>
</reference>
<dbReference type="RefSeq" id="WP_263060822.1">
    <property type="nucleotide sequence ID" value="NZ_JAOUSE010000003.1"/>
</dbReference>
<sequence length="334" mass="39650">MKKNMGKNHLHNKILTFNPSGEFYFMKGIEAFQKSNFSLAKKYLTRAWQFEPNEPVIACQLAIVHAELGEYDRSNEILYKVLHEIEPYMYDCHYFLANNYAYIGMYTEAIEHANMYLKLMPNGEYVNDVKELLEVISFEADDIRSTILSIDEPYEEEIITRQEQSKKLLEQGKFEEAIEKFSEMIVDFPDYWPAYNNLALAYFYKGDRQEALKIVSKVLEENPGNLHALCNLTVFYYYEGKNYESLLNSLKKIFPISGDHRFKLAVTFVILEQYELAYSWFKKIMHYDHIDPSFYYWFAYAAYYVGHKQLAEKAWKKLMLVQPEKEGMEPWKQN</sequence>
<dbReference type="SUPFAM" id="SSF48452">
    <property type="entry name" value="TPR-like"/>
    <property type="match status" value="2"/>
</dbReference>
<protein>
    <submittedName>
        <fullName evidence="4">Tetratricopeptide repeat protein</fullName>
    </submittedName>
</protein>
<gene>
    <name evidence="4" type="ORF">OEV82_01940</name>
</gene>
<organism evidence="4 5">
    <name type="scientific">Pallidibacillus thermolactis</name>
    <dbReference type="NCBI Taxonomy" id="251051"/>
    <lineage>
        <taxon>Bacteria</taxon>
        <taxon>Bacillati</taxon>
        <taxon>Bacillota</taxon>
        <taxon>Bacilli</taxon>
        <taxon>Bacillales</taxon>
        <taxon>Bacillaceae</taxon>
        <taxon>Pallidibacillus</taxon>
    </lineage>
</organism>
<keyword evidence="5" id="KW-1185">Reference proteome</keyword>
<evidence type="ECO:0000313" key="4">
    <source>
        <dbReference type="EMBL" id="MCU9593214.1"/>
    </source>
</evidence>
<accession>A0ABT2WC13</accession>
<dbReference type="PROSITE" id="PS50005">
    <property type="entry name" value="TPR"/>
    <property type="match status" value="1"/>
</dbReference>
<dbReference type="Proteomes" id="UP001208656">
    <property type="component" value="Unassembled WGS sequence"/>
</dbReference>
<proteinExistence type="predicted"/>
<evidence type="ECO:0000313" key="5">
    <source>
        <dbReference type="Proteomes" id="UP001208656"/>
    </source>
</evidence>
<comment type="caution">
    <text evidence="4">The sequence shown here is derived from an EMBL/GenBank/DDBJ whole genome shotgun (WGS) entry which is preliminary data.</text>
</comment>